<feature type="compositionally biased region" description="Acidic residues" evidence="1">
    <location>
        <begin position="684"/>
        <end position="710"/>
    </location>
</feature>
<feature type="region of interest" description="Disordered" evidence="1">
    <location>
        <begin position="683"/>
        <end position="713"/>
    </location>
</feature>
<feature type="compositionally biased region" description="Basic residues" evidence="1">
    <location>
        <begin position="276"/>
        <end position="291"/>
    </location>
</feature>
<proteinExistence type="predicted"/>
<protein>
    <submittedName>
        <fullName evidence="2">Uncharacterized protein</fullName>
    </submittedName>
</protein>
<feature type="region of interest" description="Disordered" evidence="1">
    <location>
        <begin position="267"/>
        <end position="291"/>
    </location>
</feature>
<organism evidence="2">
    <name type="scientific">Armadillidium vulgare clopovirus</name>
    <dbReference type="NCBI Taxonomy" id="2984284"/>
    <lineage>
        <taxon>Viruses</taxon>
        <taxon>Viruses incertae sedis</taxon>
        <taxon>Naldaviricetes</taxon>
        <taxon>Nimaviridae</taxon>
    </lineage>
</organism>
<reference evidence="2" key="1">
    <citation type="submission" date="2022-10" db="EMBL/GenBank/DDBJ databases">
        <title>Genome sequences of endogenous nimaviruses in decapod crustaceans.</title>
        <authorList>
            <person name="Kawato S."/>
            <person name="Nozaki R."/>
            <person name="Kondo H."/>
            <person name="Hirono I."/>
        </authorList>
    </citation>
    <scope>NUCLEOTIDE SEQUENCE</scope>
    <source>
        <strain evidence="2">TUMSAT20210906</strain>
    </source>
</reference>
<sequence length="905" mass="105547">MDTVVPSADLRVYEAKFTIEEDHFHHCILEFTTTLPVTIRNNGVLGGGGEEIEKKKKIRVSPKFHLLPVLKKEEEEGEEEQASLSSLPPPPPHRDEDGGEIINNNNNNISSRLEDNHYLLYFTRSPQKLRESLKLTLVSDGGSDDDLAASPPQEIKINNFEIKQDIDLSTLLNKMFIQWKSLTTTTKSNFEGKEKLEQCRTAMIEFLELGYRAACAKIWNSSSDHNTTTPIENRVKEYKANKEFVFPCVEFISRFYEADSDNRNDNVGGDSIINHNHNHNRNNNKRKRTRGKKNNWIAANSPHSTRKFSNFFLRYSEDLIFNNNEDYYNNNKDVEPPPRKISNHNYFLRPRSAATSTTTTTTTTTSENRKFEKEFDEADKRDFLKVWKSLKEAIDSITENEIQNNQCAISLSSVIEDLRDPHLPELLKCGKMAFLRYFTLVGIPVFAHICEITQKNPWHQNVKQVDRKKIYPMVSQTILNISVDERVFEEAEEEDERRRIGPFYHLDNDTHINAVVPIFTPELAAVLKPLILTNVFTSLCSFCVLRNPFLFDRDAHLAALVCLWTRLAFSPIQNDYTRTRMKSICATASVYFDWPHNAKYKERLINSDSPEMVFMGDHSRNDNLSKVIFFFSIFRDELSEEDKLKLLALLVREFISRLTDELLKTNSFGSARILLFTSKTKLIDEDEEEDEDDDDDDGDDDDDEDEEEEEFYRQMKLQGKKIVESLFEDEAPPTNSHAPVSKNRQPVVESQNRKLINEYLEREVEEEEEEGEGYPTAEGNYNPPPITAIRKYCQEFKILFKRKESFNETFIMNTTSDDRIGPFNLRNLQIHASKLFGLPEERVRKIFRGSNLFRYTFHSLKFHNNPGRRLREEVLPFKVARRRMNEQIRRDFRNEVFKEVIRYLL</sequence>
<feature type="region of interest" description="Disordered" evidence="1">
    <location>
        <begin position="730"/>
        <end position="782"/>
    </location>
</feature>
<accession>A0A9C7BNT6</accession>
<feature type="compositionally biased region" description="Acidic residues" evidence="1">
    <location>
        <begin position="763"/>
        <end position="772"/>
    </location>
</feature>
<evidence type="ECO:0000256" key="1">
    <source>
        <dbReference type="SAM" id="MobiDB-lite"/>
    </source>
</evidence>
<feature type="region of interest" description="Disordered" evidence="1">
    <location>
        <begin position="72"/>
        <end position="107"/>
    </location>
</feature>
<evidence type="ECO:0000313" key="2">
    <source>
        <dbReference type="EMBL" id="BDT63276.1"/>
    </source>
</evidence>
<feature type="compositionally biased region" description="Basic and acidic residues" evidence="1">
    <location>
        <begin position="751"/>
        <end position="762"/>
    </location>
</feature>
<feature type="compositionally biased region" description="Polar residues" evidence="1">
    <location>
        <begin position="733"/>
        <end position="750"/>
    </location>
</feature>
<dbReference type="EMBL" id="LC738883">
    <property type="protein sequence ID" value="BDT63276.1"/>
    <property type="molecule type" value="Genomic_DNA"/>
</dbReference>
<name>A0A9C7BNT6_9VIRU</name>